<accession>W1NP77</accession>
<dbReference type="EMBL" id="KI395403">
    <property type="protein sequence ID" value="ERM98291.1"/>
    <property type="molecule type" value="Genomic_DNA"/>
</dbReference>
<gene>
    <name evidence="1" type="ORF">AMTR_s00882p00010850</name>
</gene>
<organism evidence="1 2">
    <name type="scientific">Amborella trichopoda</name>
    <dbReference type="NCBI Taxonomy" id="13333"/>
    <lineage>
        <taxon>Eukaryota</taxon>
        <taxon>Viridiplantae</taxon>
        <taxon>Streptophyta</taxon>
        <taxon>Embryophyta</taxon>
        <taxon>Tracheophyta</taxon>
        <taxon>Spermatophyta</taxon>
        <taxon>Magnoliopsida</taxon>
        <taxon>Amborellales</taxon>
        <taxon>Amborellaceae</taxon>
        <taxon>Amborella</taxon>
    </lineage>
</organism>
<dbReference type="HOGENOM" id="CLU_1995724_0_0_1"/>
<proteinExistence type="predicted"/>
<keyword evidence="2" id="KW-1185">Reference proteome</keyword>
<dbReference type="Proteomes" id="UP000017836">
    <property type="component" value="Unassembled WGS sequence"/>
</dbReference>
<reference evidence="2" key="1">
    <citation type="journal article" date="2013" name="Science">
        <title>The Amborella genome and the evolution of flowering plants.</title>
        <authorList>
            <consortium name="Amborella Genome Project"/>
        </authorList>
    </citation>
    <scope>NUCLEOTIDE SEQUENCE [LARGE SCALE GENOMIC DNA]</scope>
</reference>
<evidence type="ECO:0000313" key="1">
    <source>
        <dbReference type="EMBL" id="ERM98291.1"/>
    </source>
</evidence>
<name>W1NP77_AMBTC</name>
<protein>
    <submittedName>
        <fullName evidence="1">Uncharacterized protein</fullName>
    </submittedName>
</protein>
<sequence length="125" mass="14406">MSSSRRDLAKCLLRTPHLYQEGMFMKDNLYWILMLIGGQKHPRKGSHLMAMNDFHALELLQAVKEVPEKLKADYLTPFRTRKTLAMKQYLDEVAHIKPDEIMQVCHLLNSMPSSCEAFISALTAQ</sequence>
<evidence type="ECO:0000313" key="2">
    <source>
        <dbReference type="Proteomes" id="UP000017836"/>
    </source>
</evidence>
<dbReference type="AlphaFoldDB" id="W1NP77"/>
<dbReference type="Gramene" id="ERM98291">
    <property type="protein sequence ID" value="ERM98291"/>
    <property type="gene ID" value="AMTR_s00882p00010850"/>
</dbReference>